<dbReference type="Gene3D" id="1.10.10.10">
    <property type="entry name" value="Winged helix-like DNA-binding domain superfamily/Winged helix DNA-binding domain"/>
    <property type="match status" value="1"/>
</dbReference>
<dbReference type="InterPro" id="IPR036388">
    <property type="entry name" value="WH-like_DNA-bd_sf"/>
</dbReference>
<sequence>MEYEFWFARIQGVPAQKKICLRECMKSAEAIYYIEETRLQSFEFLNERECDRIIRAGKDREYKMEYEKMTERGIRFVPYFSGEYPKRLKEIQDPPYALYVKGCLPDPEARKAAVIGARRCTPYGEKYALDFAQVLASRGVEIISGMARGIDGMGHRGALLAGRRTYAVLGCGADVCYPREHIGLYSDILEQGGGIISELAPGTAPLPRNFPARNRIISGLSDAVLVMEAGKKSGSLITVDMALEQGRDVYALPGPVNSTLSDGCNRLIRQGAGILLSPEELLEEWGLADTGSPAERKLGGKKEKTLESEEKLVYSCLGLYPKSADQIVSETKLCIRKVLDLLISLELQGYVEEISKNYYVISRC</sequence>
<dbReference type="AlphaFoldDB" id="A0A9D2U7F7"/>
<dbReference type="PANTHER" id="PTHR43022">
    <property type="entry name" value="PROTEIN SMF"/>
    <property type="match status" value="1"/>
</dbReference>
<reference evidence="4" key="2">
    <citation type="submission" date="2021-04" db="EMBL/GenBank/DDBJ databases">
        <authorList>
            <person name="Gilroy R."/>
        </authorList>
    </citation>
    <scope>NUCLEOTIDE SEQUENCE</scope>
    <source>
        <strain evidence="4">ChiBcec15-3976</strain>
    </source>
</reference>
<reference evidence="4" key="1">
    <citation type="journal article" date="2021" name="PeerJ">
        <title>Extensive microbial diversity within the chicken gut microbiome revealed by metagenomics and culture.</title>
        <authorList>
            <person name="Gilroy R."/>
            <person name="Ravi A."/>
            <person name="Getino M."/>
            <person name="Pursley I."/>
            <person name="Horton D.L."/>
            <person name="Alikhan N.F."/>
            <person name="Baker D."/>
            <person name="Gharbi K."/>
            <person name="Hall N."/>
            <person name="Watson M."/>
            <person name="Adriaenssens E.M."/>
            <person name="Foster-Nyarko E."/>
            <person name="Jarju S."/>
            <person name="Secka A."/>
            <person name="Antonio M."/>
            <person name="Oren A."/>
            <person name="Chaudhuri R.R."/>
            <person name="La Ragione R."/>
            <person name="Hildebrand F."/>
            <person name="Pallen M.J."/>
        </authorList>
    </citation>
    <scope>NUCLEOTIDE SEQUENCE</scope>
    <source>
        <strain evidence="4">ChiBcec15-3976</strain>
    </source>
</reference>
<dbReference type="NCBIfam" id="TIGR00732">
    <property type="entry name" value="dprA"/>
    <property type="match status" value="1"/>
</dbReference>
<feature type="domain" description="Smf/DprA SLOG" evidence="2">
    <location>
        <begin position="77"/>
        <end position="285"/>
    </location>
</feature>
<dbReference type="SUPFAM" id="SSF102405">
    <property type="entry name" value="MCP/YpsA-like"/>
    <property type="match status" value="1"/>
</dbReference>
<evidence type="ECO:0000259" key="2">
    <source>
        <dbReference type="Pfam" id="PF02481"/>
    </source>
</evidence>
<accession>A0A9D2U7F7</accession>
<evidence type="ECO:0000259" key="3">
    <source>
        <dbReference type="Pfam" id="PF17782"/>
    </source>
</evidence>
<dbReference type="GO" id="GO:0009294">
    <property type="term" value="P:DNA-mediated transformation"/>
    <property type="evidence" value="ECO:0007669"/>
    <property type="project" value="InterPro"/>
</dbReference>
<protein>
    <submittedName>
        <fullName evidence="4">DNA-processing protein DprA</fullName>
    </submittedName>
</protein>
<dbReference type="Proteomes" id="UP000823909">
    <property type="component" value="Unassembled WGS sequence"/>
</dbReference>
<name>A0A9D2U7F7_9FIRM</name>
<dbReference type="Gene3D" id="3.40.50.450">
    <property type="match status" value="1"/>
</dbReference>
<evidence type="ECO:0000313" key="5">
    <source>
        <dbReference type="Proteomes" id="UP000823909"/>
    </source>
</evidence>
<dbReference type="PANTHER" id="PTHR43022:SF1">
    <property type="entry name" value="PROTEIN SMF"/>
    <property type="match status" value="1"/>
</dbReference>
<organism evidence="4 5">
    <name type="scientific">Candidatus Mediterraneibacter quadrami</name>
    <dbReference type="NCBI Taxonomy" id="2838684"/>
    <lineage>
        <taxon>Bacteria</taxon>
        <taxon>Bacillati</taxon>
        <taxon>Bacillota</taxon>
        <taxon>Clostridia</taxon>
        <taxon>Lachnospirales</taxon>
        <taxon>Lachnospiraceae</taxon>
        <taxon>Mediterraneibacter</taxon>
    </lineage>
</organism>
<dbReference type="InterPro" id="IPR057666">
    <property type="entry name" value="DrpA_SLOG"/>
</dbReference>
<dbReference type="EMBL" id="DWUU01000007">
    <property type="protein sequence ID" value="HJD41508.1"/>
    <property type="molecule type" value="Genomic_DNA"/>
</dbReference>
<feature type="domain" description="DprA winged helix" evidence="3">
    <location>
        <begin position="303"/>
        <end position="352"/>
    </location>
</feature>
<evidence type="ECO:0000256" key="1">
    <source>
        <dbReference type="ARBA" id="ARBA00006525"/>
    </source>
</evidence>
<proteinExistence type="inferred from homology"/>
<evidence type="ECO:0000313" key="4">
    <source>
        <dbReference type="EMBL" id="HJD41508.1"/>
    </source>
</evidence>
<gene>
    <name evidence="4" type="primary">dprA</name>
    <name evidence="4" type="ORF">H9910_00645</name>
</gene>
<comment type="similarity">
    <text evidence="1">Belongs to the DprA/Smf family.</text>
</comment>
<dbReference type="Pfam" id="PF17782">
    <property type="entry name" value="WHD_DprA"/>
    <property type="match status" value="1"/>
</dbReference>
<dbReference type="InterPro" id="IPR041614">
    <property type="entry name" value="DprA_WH"/>
</dbReference>
<dbReference type="Pfam" id="PF02481">
    <property type="entry name" value="DNA_processg_A"/>
    <property type="match status" value="1"/>
</dbReference>
<dbReference type="InterPro" id="IPR003488">
    <property type="entry name" value="DprA"/>
</dbReference>
<comment type="caution">
    <text evidence="4">The sequence shown here is derived from an EMBL/GenBank/DDBJ whole genome shotgun (WGS) entry which is preliminary data.</text>
</comment>